<dbReference type="SUPFAM" id="SSF56672">
    <property type="entry name" value="DNA/RNA polymerases"/>
    <property type="match status" value="1"/>
</dbReference>
<dbReference type="Proteomes" id="UP000006038">
    <property type="component" value="Unassembled WGS sequence"/>
</dbReference>
<dbReference type="Gramene" id="OB02G23530.1">
    <property type="protein sequence ID" value="OB02G23530.1"/>
    <property type="gene ID" value="OB02G23530"/>
</dbReference>
<proteinExistence type="predicted"/>
<evidence type="ECO:0000313" key="2">
    <source>
        <dbReference type="EnsemblPlants" id="OB02G23530.1"/>
    </source>
</evidence>
<dbReference type="HOGENOM" id="CLU_592351_0_0_1"/>
<dbReference type="InterPro" id="IPR043502">
    <property type="entry name" value="DNA/RNA_pol_sf"/>
</dbReference>
<name>J3LCI6_ORYBR</name>
<feature type="compositionally biased region" description="Pro residues" evidence="1">
    <location>
        <begin position="431"/>
        <end position="440"/>
    </location>
</feature>
<accession>J3LCI6</accession>
<dbReference type="eggNOG" id="KOG0017">
    <property type="taxonomic scope" value="Eukaryota"/>
</dbReference>
<evidence type="ECO:0000313" key="3">
    <source>
        <dbReference type="Proteomes" id="UP000006038"/>
    </source>
</evidence>
<feature type="region of interest" description="Disordered" evidence="1">
    <location>
        <begin position="326"/>
        <end position="462"/>
    </location>
</feature>
<feature type="compositionally biased region" description="Polar residues" evidence="1">
    <location>
        <begin position="390"/>
        <end position="405"/>
    </location>
</feature>
<feature type="compositionally biased region" description="Basic and acidic residues" evidence="1">
    <location>
        <begin position="1"/>
        <end position="10"/>
    </location>
</feature>
<reference evidence="2" key="1">
    <citation type="submission" date="2013-04" db="UniProtKB">
        <authorList>
            <consortium name="EnsemblPlants"/>
        </authorList>
    </citation>
    <scope>IDENTIFICATION</scope>
</reference>
<sequence length="462" mass="49707">MASASHEDRRNKRRKKKSSQGGEEGHILTADAAVCPQFKNLAKHVRQYEQEKKEGREGKAPATPAETKREKADQPALDDNDDDVLSFQDGGACAHASRRSFNAGIGEVHGGHPLRLPPAQGAGPSDPITVHDDVKTALACAEMRADTLAVAIAAMFIDQDLEALASLTPKKRITSSDEVHVKLIQLGDDPSKTSKIVNAGPTFQRSTCITLSSQIGCNVEAYVDDLVVKMHNRETLPLDLAKTFDSLRTMRMKLNPKKCIFRDPASNLLGFLVFKAIQGIHPLGSIGTCRPFVWTEEAERSLSNLKQYLSSPKAGEPLLLYIADAPSPRRGHEAPKRLGGLMATDPVGACPRSTQATTALTPPLRKSNPGQRRRKEALGPNDGLGPPQNLRGTSPPCSVASNAPSPQRGHEAPERLGSPMAPDPVETCPSNPKPDTPEPNAPNALARALPKGRHQSTSSMRP</sequence>
<dbReference type="Gene3D" id="3.30.70.270">
    <property type="match status" value="1"/>
</dbReference>
<dbReference type="InterPro" id="IPR043128">
    <property type="entry name" value="Rev_trsase/Diguanyl_cyclase"/>
</dbReference>
<protein>
    <recommendedName>
        <fullName evidence="4">Reverse transcriptase domain-containing protein</fullName>
    </recommendedName>
</protein>
<evidence type="ECO:0000256" key="1">
    <source>
        <dbReference type="SAM" id="MobiDB-lite"/>
    </source>
</evidence>
<keyword evidence="3" id="KW-1185">Reference proteome</keyword>
<evidence type="ECO:0008006" key="4">
    <source>
        <dbReference type="Google" id="ProtNLM"/>
    </source>
</evidence>
<dbReference type="AlphaFoldDB" id="J3LCI6"/>
<dbReference type="EnsemblPlants" id="OB02G23530.1">
    <property type="protein sequence ID" value="OB02G23530.1"/>
    <property type="gene ID" value="OB02G23530"/>
</dbReference>
<organism evidence="2">
    <name type="scientific">Oryza brachyantha</name>
    <name type="common">malo sina</name>
    <dbReference type="NCBI Taxonomy" id="4533"/>
    <lineage>
        <taxon>Eukaryota</taxon>
        <taxon>Viridiplantae</taxon>
        <taxon>Streptophyta</taxon>
        <taxon>Embryophyta</taxon>
        <taxon>Tracheophyta</taxon>
        <taxon>Spermatophyta</taxon>
        <taxon>Magnoliopsida</taxon>
        <taxon>Liliopsida</taxon>
        <taxon>Poales</taxon>
        <taxon>Poaceae</taxon>
        <taxon>BOP clade</taxon>
        <taxon>Oryzoideae</taxon>
        <taxon>Oryzeae</taxon>
        <taxon>Oryzinae</taxon>
        <taxon>Oryza</taxon>
    </lineage>
</organism>
<feature type="region of interest" description="Disordered" evidence="1">
    <location>
        <begin position="1"/>
        <end position="81"/>
    </location>
</feature>
<feature type="compositionally biased region" description="Basic and acidic residues" evidence="1">
    <location>
        <begin position="46"/>
        <end position="59"/>
    </location>
</feature>